<name>A0A017HCM3_9RHOB</name>
<evidence type="ECO:0000256" key="2">
    <source>
        <dbReference type="ARBA" id="ARBA00009773"/>
    </source>
</evidence>
<evidence type="ECO:0000256" key="6">
    <source>
        <dbReference type="ARBA" id="ARBA00022989"/>
    </source>
</evidence>
<dbReference type="PANTHER" id="PTHR21716">
    <property type="entry name" value="TRANSMEMBRANE PROTEIN"/>
    <property type="match status" value="1"/>
</dbReference>
<evidence type="ECO:0008006" key="11">
    <source>
        <dbReference type="Google" id="ProtNLM"/>
    </source>
</evidence>
<comment type="similarity">
    <text evidence="2">Belongs to the autoinducer-2 exporter (AI-2E) (TC 2.A.86) family.</text>
</comment>
<accession>A0A017HCM3</accession>
<evidence type="ECO:0000256" key="5">
    <source>
        <dbReference type="ARBA" id="ARBA00022692"/>
    </source>
</evidence>
<feature type="transmembrane region" description="Helical" evidence="8">
    <location>
        <begin position="240"/>
        <end position="267"/>
    </location>
</feature>
<proteinExistence type="inferred from homology"/>
<evidence type="ECO:0000256" key="4">
    <source>
        <dbReference type="ARBA" id="ARBA00022475"/>
    </source>
</evidence>
<dbReference type="PATRIC" id="fig|442562.3.peg.4847"/>
<evidence type="ECO:0000256" key="7">
    <source>
        <dbReference type="ARBA" id="ARBA00023136"/>
    </source>
</evidence>
<dbReference type="Proteomes" id="UP000019666">
    <property type="component" value="Unassembled WGS sequence"/>
</dbReference>
<dbReference type="EMBL" id="AOSK01000136">
    <property type="protein sequence ID" value="EYD71524.1"/>
    <property type="molecule type" value="Genomic_DNA"/>
</dbReference>
<dbReference type="PANTHER" id="PTHR21716:SF67">
    <property type="entry name" value="TRANSPORT PROTEIN YDIK-RELATED"/>
    <property type="match status" value="1"/>
</dbReference>
<evidence type="ECO:0000256" key="8">
    <source>
        <dbReference type="SAM" id="Phobius"/>
    </source>
</evidence>
<feature type="transmembrane region" description="Helical" evidence="8">
    <location>
        <begin position="150"/>
        <end position="176"/>
    </location>
</feature>
<dbReference type="PROSITE" id="PS51257">
    <property type="entry name" value="PROKAR_LIPOPROTEIN"/>
    <property type="match status" value="1"/>
</dbReference>
<keyword evidence="3" id="KW-0813">Transport</keyword>
<feature type="transmembrane region" description="Helical" evidence="8">
    <location>
        <begin position="273"/>
        <end position="294"/>
    </location>
</feature>
<feature type="transmembrane region" description="Helical" evidence="8">
    <location>
        <begin position="306"/>
        <end position="328"/>
    </location>
</feature>
<organism evidence="9 10">
    <name type="scientific">Rubellimicrobium mesophilum DSM 19309</name>
    <dbReference type="NCBI Taxonomy" id="442562"/>
    <lineage>
        <taxon>Bacteria</taxon>
        <taxon>Pseudomonadati</taxon>
        <taxon>Pseudomonadota</taxon>
        <taxon>Alphaproteobacteria</taxon>
        <taxon>Rhodobacterales</taxon>
        <taxon>Roseobacteraceae</taxon>
        <taxon>Rubellimicrobium</taxon>
    </lineage>
</organism>
<keyword evidence="10" id="KW-1185">Reference proteome</keyword>
<keyword evidence="5 8" id="KW-0812">Transmembrane</keyword>
<dbReference type="OrthoDB" id="106838at2"/>
<dbReference type="Pfam" id="PF01594">
    <property type="entry name" value="AI-2E_transport"/>
    <property type="match status" value="1"/>
</dbReference>
<sequence>MMFLGKPIEQTLGIAALLLLALGCAVVLWPFLSALLLAAVVCYSTWPIYLECERVVGGRRALAAALMTGLVTLVLVAPFAVMVVTLAESTRGLVAGATRILAEGPPPPPPWVTGLPILGERLAAYWGSLALNAPAFVIELTKLRGPAISAAVASGAVLGLGLLELGLSVFITFFFYRHGRILAAYVRQSAQRVAGERAPRLLLVVGETVQGTVYGLIGTALAQGLLAALGFWIAGVPQALLLGSLTFVLSFLPVGPPLVWISVALWLLAQGAIGWGIFVVLWGVFLVSTIDNVLRPYLLARSNSLPLLLGLLGFLGGLLAFGFIGIFLGPTLLAVAYSLFVEWHEAEAEERRQAPPGSPDSQ</sequence>
<evidence type="ECO:0000256" key="3">
    <source>
        <dbReference type="ARBA" id="ARBA00022448"/>
    </source>
</evidence>
<dbReference type="RefSeq" id="WP_037284266.1">
    <property type="nucleotide sequence ID" value="NZ_KK088637.1"/>
</dbReference>
<protein>
    <recommendedName>
        <fullName evidence="11">AI-2E family transporter</fullName>
    </recommendedName>
</protein>
<reference evidence="9 10" key="1">
    <citation type="submission" date="2013-02" db="EMBL/GenBank/DDBJ databases">
        <authorList>
            <person name="Fiebig A."/>
            <person name="Goeker M."/>
            <person name="Klenk H.-P.P."/>
        </authorList>
    </citation>
    <scope>NUCLEOTIDE SEQUENCE [LARGE SCALE GENOMIC DNA]</scope>
    <source>
        <strain evidence="9 10">DSM 19309</strain>
    </source>
</reference>
<keyword evidence="4" id="KW-1003">Cell membrane</keyword>
<comment type="caution">
    <text evidence="9">The sequence shown here is derived from an EMBL/GenBank/DDBJ whole genome shotgun (WGS) entry which is preliminary data.</text>
</comment>
<dbReference type="GO" id="GO:0005886">
    <property type="term" value="C:plasma membrane"/>
    <property type="evidence" value="ECO:0007669"/>
    <property type="project" value="UniProtKB-SubCell"/>
</dbReference>
<evidence type="ECO:0000256" key="1">
    <source>
        <dbReference type="ARBA" id="ARBA00004651"/>
    </source>
</evidence>
<dbReference type="HOGENOM" id="CLU_041771_1_1_5"/>
<comment type="subcellular location">
    <subcellularLocation>
        <location evidence="1">Cell membrane</location>
        <topology evidence="1">Multi-pass membrane protein</topology>
    </subcellularLocation>
</comment>
<dbReference type="InterPro" id="IPR002549">
    <property type="entry name" value="AI-2E-like"/>
</dbReference>
<feature type="transmembrane region" description="Helical" evidence="8">
    <location>
        <begin position="213"/>
        <end position="233"/>
    </location>
</feature>
<evidence type="ECO:0000313" key="9">
    <source>
        <dbReference type="EMBL" id="EYD71524.1"/>
    </source>
</evidence>
<gene>
    <name evidence="9" type="ORF">Rumeso_04925</name>
</gene>
<keyword evidence="6 8" id="KW-1133">Transmembrane helix</keyword>
<keyword evidence="7 8" id="KW-0472">Membrane</keyword>
<evidence type="ECO:0000313" key="10">
    <source>
        <dbReference type="Proteomes" id="UP000019666"/>
    </source>
</evidence>
<dbReference type="AlphaFoldDB" id="A0A017HCM3"/>
<feature type="transmembrane region" description="Helical" evidence="8">
    <location>
        <begin position="62"/>
        <end position="87"/>
    </location>
</feature>